<sequence>MPVPLPFQRQDFLRFLLGGAFVAMLALVMLQELFGAATTWLVIQVAREITEAQLTAGDFLWIIVTQTLSYLAGAASWIYAERAGFGAFGKYLLHFARSNRFQTALLGDSEARESAEPFLTNETFRVCFDLMYDLQFYLRLLFNLIFNAAVLGLAIDSDLPVAYGAAFALLVVLQWSLRKPLAAAYLHNQRMTNRMMARTYNAWDNIFSGNRYNFGLWHRDFRDRLQGALSAQIKAIMAREGWSAVSGIIALVIVLAATAWVAMHDAGNTALLIALAATLPRQIEMTLDMHQLTAGMTDLLAIWTRIKGVCEHMQPEPKAVGERIEFGRLVLRVGRRETTCRDLADALRTIAAVPNGLVSVRGGNGAGKSTLLIALKAAFRGQAYYWPAHDRLSFRFNTGLPQPSAECDPDGEAEEPEDLNAEELDQEKSGYSSGERQLQVLREVVAETDRPIYLLDEWDANLDADNRSKARALVEQLAARALVVEISHRDAA</sequence>
<keyword evidence="3" id="KW-1185">Reference proteome</keyword>
<evidence type="ECO:0000313" key="2">
    <source>
        <dbReference type="EMBL" id="MCG2575923.1"/>
    </source>
</evidence>
<dbReference type="InterPro" id="IPR027417">
    <property type="entry name" value="P-loop_NTPase"/>
</dbReference>
<name>A0ABS9JYD3_9RHOO</name>
<feature type="transmembrane region" description="Helical" evidence="1">
    <location>
        <begin position="136"/>
        <end position="155"/>
    </location>
</feature>
<keyword evidence="1" id="KW-0472">Membrane</keyword>
<keyword evidence="2" id="KW-0067">ATP-binding</keyword>
<dbReference type="GO" id="GO:0005524">
    <property type="term" value="F:ATP binding"/>
    <property type="evidence" value="ECO:0007669"/>
    <property type="project" value="UniProtKB-KW"/>
</dbReference>
<dbReference type="Gene3D" id="3.40.50.300">
    <property type="entry name" value="P-loop containing nucleotide triphosphate hydrolases"/>
    <property type="match status" value="1"/>
</dbReference>
<feature type="transmembrane region" description="Helical" evidence="1">
    <location>
        <begin position="242"/>
        <end position="263"/>
    </location>
</feature>
<feature type="transmembrane region" description="Helical" evidence="1">
    <location>
        <begin position="161"/>
        <end position="186"/>
    </location>
</feature>
<gene>
    <name evidence="2" type="ORF">LZ012_02815</name>
</gene>
<dbReference type="Proteomes" id="UP001165384">
    <property type="component" value="Unassembled WGS sequence"/>
</dbReference>
<evidence type="ECO:0000256" key="1">
    <source>
        <dbReference type="SAM" id="Phobius"/>
    </source>
</evidence>
<organism evidence="2 3">
    <name type="scientific">Dechloromonas hankyongensis</name>
    <dbReference type="NCBI Taxonomy" id="2908002"/>
    <lineage>
        <taxon>Bacteria</taxon>
        <taxon>Pseudomonadati</taxon>
        <taxon>Pseudomonadota</taxon>
        <taxon>Betaproteobacteria</taxon>
        <taxon>Rhodocyclales</taxon>
        <taxon>Azonexaceae</taxon>
        <taxon>Dechloromonas</taxon>
    </lineage>
</organism>
<feature type="transmembrane region" description="Helical" evidence="1">
    <location>
        <begin position="59"/>
        <end position="80"/>
    </location>
</feature>
<dbReference type="CDD" id="cd00267">
    <property type="entry name" value="ABC_ATPase"/>
    <property type="match status" value="1"/>
</dbReference>
<protein>
    <submittedName>
        <fullName evidence="2">ABC transporter ATP-binding protein</fullName>
    </submittedName>
</protein>
<dbReference type="SUPFAM" id="SSF52540">
    <property type="entry name" value="P-loop containing nucleoside triphosphate hydrolases"/>
    <property type="match status" value="1"/>
</dbReference>
<keyword evidence="2" id="KW-0547">Nucleotide-binding</keyword>
<proteinExistence type="predicted"/>
<accession>A0ABS9JYD3</accession>
<dbReference type="EMBL" id="JAKLTN010000001">
    <property type="protein sequence ID" value="MCG2575923.1"/>
    <property type="molecule type" value="Genomic_DNA"/>
</dbReference>
<keyword evidence="1" id="KW-1133">Transmembrane helix</keyword>
<comment type="caution">
    <text evidence="2">The sequence shown here is derived from an EMBL/GenBank/DDBJ whole genome shotgun (WGS) entry which is preliminary data.</text>
</comment>
<evidence type="ECO:0000313" key="3">
    <source>
        <dbReference type="Proteomes" id="UP001165384"/>
    </source>
</evidence>
<dbReference type="RefSeq" id="WP_275707333.1">
    <property type="nucleotide sequence ID" value="NZ_JAKLTN010000001.1"/>
</dbReference>
<reference evidence="2" key="1">
    <citation type="submission" date="2022-01" db="EMBL/GenBank/DDBJ databases">
        <authorList>
            <person name="Jo J.-H."/>
            <person name="Im W.-T."/>
        </authorList>
    </citation>
    <scope>NUCLEOTIDE SEQUENCE</scope>
    <source>
        <strain evidence="2">XY25</strain>
    </source>
</reference>
<keyword evidence="1" id="KW-0812">Transmembrane</keyword>
<feature type="transmembrane region" description="Helical" evidence="1">
    <location>
        <begin position="12"/>
        <end position="30"/>
    </location>
</feature>